<dbReference type="InterPro" id="IPR009057">
    <property type="entry name" value="Homeodomain-like_sf"/>
</dbReference>
<evidence type="ECO:0000256" key="2">
    <source>
        <dbReference type="ARBA" id="ARBA00023125"/>
    </source>
</evidence>
<dbReference type="GO" id="GO:0043565">
    <property type="term" value="F:sequence-specific DNA binding"/>
    <property type="evidence" value="ECO:0007669"/>
    <property type="project" value="InterPro"/>
</dbReference>
<dbReference type="PANTHER" id="PTHR43280">
    <property type="entry name" value="ARAC-FAMILY TRANSCRIPTIONAL REGULATOR"/>
    <property type="match status" value="1"/>
</dbReference>
<dbReference type="SUPFAM" id="SSF46689">
    <property type="entry name" value="Homeodomain-like"/>
    <property type="match status" value="2"/>
</dbReference>
<dbReference type="Pfam" id="PF12833">
    <property type="entry name" value="HTH_18"/>
    <property type="match status" value="1"/>
</dbReference>
<gene>
    <name evidence="5" type="ORF">IAC13_08180</name>
</gene>
<proteinExistence type="predicted"/>
<dbReference type="AlphaFoldDB" id="A0A9D9N7Z9"/>
<sequence>MTKNTSFSLFPNQYFIDLCLYQYGYEQCKPLASFGPYVRNHYLFHYVISGSGTLVATDSQGIDRTYRIRSGQGFMIFPNQNTSYYADSEHPWEYTWIEFDGARVEEILMNCNITIKNPIYYPTDKILANKLKESLLSLNDESERSHFGLIGELYTCMDYLLRSSKNRRTILGERVTDTYIKEAINFIINNFHNDITVQDIADFCNVSRGYLSKILKKHTGQSPQQLLMDYRMSKAAQLLQLTDLSVGDIGKAVGYENQLHFSRAFKTIYKISPLQWRKNIKK</sequence>
<keyword evidence="3" id="KW-0804">Transcription</keyword>
<dbReference type="InterPro" id="IPR018060">
    <property type="entry name" value="HTH_AraC"/>
</dbReference>
<dbReference type="SMART" id="SM00342">
    <property type="entry name" value="HTH_ARAC"/>
    <property type="match status" value="1"/>
</dbReference>
<organism evidence="5 6">
    <name type="scientific">Candidatus Scybalomonas excrementavium</name>
    <dbReference type="NCBI Taxonomy" id="2840943"/>
    <lineage>
        <taxon>Bacteria</taxon>
        <taxon>Bacillati</taxon>
        <taxon>Bacillota</taxon>
        <taxon>Clostridia</taxon>
        <taxon>Lachnospirales</taxon>
        <taxon>Lachnospiraceae</taxon>
        <taxon>Lachnospiraceae incertae sedis</taxon>
        <taxon>Candidatus Scybalomonas</taxon>
    </lineage>
</organism>
<reference evidence="5" key="2">
    <citation type="journal article" date="2021" name="PeerJ">
        <title>Extensive microbial diversity within the chicken gut microbiome revealed by metagenomics and culture.</title>
        <authorList>
            <person name="Gilroy R."/>
            <person name="Ravi A."/>
            <person name="Getino M."/>
            <person name="Pursley I."/>
            <person name="Horton D.L."/>
            <person name="Alikhan N.F."/>
            <person name="Baker D."/>
            <person name="Gharbi K."/>
            <person name="Hall N."/>
            <person name="Watson M."/>
            <person name="Adriaenssens E.M."/>
            <person name="Foster-Nyarko E."/>
            <person name="Jarju S."/>
            <person name="Secka A."/>
            <person name="Antonio M."/>
            <person name="Oren A."/>
            <person name="Chaudhuri R.R."/>
            <person name="La Ragione R."/>
            <person name="Hildebrand F."/>
            <person name="Pallen M.J."/>
        </authorList>
    </citation>
    <scope>NUCLEOTIDE SEQUENCE</scope>
    <source>
        <strain evidence="5">E3-2379</strain>
    </source>
</reference>
<dbReference type="CDD" id="cd06986">
    <property type="entry name" value="cupin_MmsR-like_N"/>
    <property type="match status" value="1"/>
</dbReference>
<dbReference type="Proteomes" id="UP000823618">
    <property type="component" value="Unassembled WGS sequence"/>
</dbReference>
<evidence type="ECO:0000313" key="6">
    <source>
        <dbReference type="Proteomes" id="UP000823618"/>
    </source>
</evidence>
<protein>
    <submittedName>
        <fullName evidence="5">AraC family transcriptional regulator</fullName>
    </submittedName>
</protein>
<accession>A0A9D9N7Z9</accession>
<dbReference type="PROSITE" id="PS01124">
    <property type="entry name" value="HTH_ARAC_FAMILY_2"/>
    <property type="match status" value="1"/>
</dbReference>
<dbReference type="Pfam" id="PF02311">
    <property type="entry name" value="AraC_binding"/>
    <property type="match status" value="1"/>
</dbReference>
<evidence type="ECO:0000256" key="3">
    <source>
        <dbReference type="ARBA" id="ARBA00023163"/>
    </source>
</evidence>
<name>A0A9D9N7Z9_9FIRM</name>
<dbReference type="InterPro" id="IPR037923">
    <property type="entry name" value="HTH-like"/>
</dbReference>
<feature type="domain" description="HTH araC/xylS-type" evidence="4">
    <location>
        <begin position="181"/>
        <end position="279"/>
    </location>
</feature>
<dbReference type="PANTHER" id="PTHR43280:SF2">
    <property type="entry name" value="HTH-TYPE TRANSCRIPTIONAL REGULATOR EXSA"/>
    <property type="match status" value="1"/>
</dbReference>
<evidence type="ECO:0000313" key="5">
    <source>
        <dbReference type="EMBL" id="MBO8463893.1"/>
    </source>
</evidence>
<dbReference type="EMBL" id="JADIML010000224">
    <property type="protein sequence ID" value="MBO8463893.1"/>
    <property type="molecule type" value="Genomic_DNA"/>
</dbReference>
<reference evidence="5" key="1">
    <citation type="submission" date="2020-10" db="EMBL/GenBank/DDBJ databases">
        <authorList>
            <person name="Gilroy R."/>
        </authorList>
    </citation>
    <scope>NUCLEOTIDE SEQUENCE</scope>
    <source>
        <strain evidence="5">E3-2379</strain>
    </source>
</reference>
<dbReference type="SUPFAM" id="SSF51215">
    <property type="entry name" value="Regulatory protein AraC"/>
    <property type="match status" value="1"/>
</dbReference>
<evidence type="ECO:0000259" key="4">
    <source>
        <dbReference type="PROSITE" id="PS01124"/>
    </source>
</evidence>
<keyword evidence="1" id="KW-0805">Transcription regulation</keyword>
<dbReference type="Gene3D" id="1.10.10.60">
    <property type="entry name" value="Homeodomain-like"/>
    <property type="match status" value="2"/>
</dbReference>
<keyword evidence="2" id="KW-0238">DNA-binding</keyword>
<comment type="caution">
    <text evidence="5">The sequence shown here is derived from an EMBL/GenBank/DDBJ whole genome shotgun (WGS) entry which is preliminary data.</text>
</comment>
<dbReference type="GO" id="GO:0003700">
    <property type="term" value="F:DNA-binding transcription factor activity"/>
    <property type="evidence" value="ECO:0007669"/>
    <property type="project" value="InterPro"/>
</dbReference>
<evidence type="ECO:0000256" key="1">
    <source>
        <dbReference type="ARBA" id="ARBA00023015"/>
    </source>
</evidence>
<dbReference type="InterPro" id="IPR003313">
    <property type="entry name" value="AraC-bd"/>
</dbReference>